<evidence type="ECO:0000256" key="1">
    <source>
        <dbReference type="ARBA" id="ARBA00001974"/>
    </source>
</evidence>
<dbReference type="GO" id="GO:0004497">
    <property type="term" value="F:monooxygenase activity"/>
    <property type="evidence" value="ECO:0007669"/>
    <property type="project" value="UniProtKB-KW"/>
</dbReference>
<dbReference type="PANTHER" id="PTHR43004">
    <property type="entry name" value="TRK SYSTEM POTASSIUM UPTAKE PROTEIN"/>
    <property type="match status" value="1"/>
</dbReference>
<keyword evidence="2" id="KW-0285">Flavoprotein</keyword>
<keyword evidence="3" id="KW-0274">FAD</keyword>
<dbReference type="InterPro" id="IPR036188">
    <property type="entry name" value="FAD/NAD-bd_sf"/>
</dbReference>
<evidence type="ECO:0000313" key="6">
    <source>
        <dbReference type="Proteomes" id="UP000718278"/>
    </source>
</evidence>
<feature type="domain" description="FAD-binding" evidence="4">
    <location>
        <begin position="3"/>
        <end position="345"/>
    </location>
</feature>
<dbReference type="Proteomes" id="UP000718278">
    <property type="component" value="Unassembled WGS sequence"/>
</dbReference>
<gene>
    <name evidence="5" type="ORF">IPV26_10100</name>
</gene>
<dbReference type="EMBL" id="JADIJS010000002">
    <property type="protein sequence ID" value="MBO1040011.1"/>
    <property type="molecule type" value="Genomic_DNA"/>
</dbReference>
<protein>
    <submittedName>
        <fullName evidence="5">FAD-dependent monooxygenase</fullName>
    </submittedName>
</protein>
<dbReference type="InterPro" id="IPR050641">
    <property type="entry name" value="RIFMO-like"/>
</dbReference>
<keyword evidence="5" id="KW-0503">Monooxygenase</keyword>
<name>A0ABS3K2I3_9HYPH</name>
<keyword evidence="6" id="KW-1185">Reference proteome</keyword>
<dbReference type="PRINTS" id="PR00420">
    <property type="entry name" value="RNGMNOXGNASE"/>
</dbReference>
<evidence type="ECO:0000313" key="5">
    <source>
        <dbReference type="EMBL" id="MBO1040011.1"/>
    </source>
</evidence>
<keyword evidence="5" id="KW-0560">Oxidoreductase</keyword>
<comment type="caution">
    <text evidence="5">The sequence shown here is derived from an EMBL/GenBank/DDBJ whole genome shotgun (WGS) entry which is preliminary data.</text>
</comment>
<dbReference type="Pfam" id="PF01494">
    <property type="entry name" value="FAD_binding_3"/>
    <property type="match status" value="1"/>
</dbReference>
<proteinExistence type="predicted"/>
<dbReference type="SUPFAM" id="SSF51905">
    <property type="entry name" value="FAD/NAD(P)-binding domain"/>
    <property type="match status" value="1"/>
</dbReference>
<comment type="cofactor">
    <cofactor evidence="1">
        <name>FAD</name>
        <dbReference type="ChEBI" id="CHEBI:57692"/>
    </cofactor>
</comment>
<dbReference type="InterPro" id="IPR002938">
    <property type="entry name" value="FAD-bd"/>
</dbReference>
<dbReference type="Gene3D" id="3.30.9.10">
    <property type="entry name" value="D-Amino Acid Oxidase, subunit A, domain 2"/>
    <property type="match status" value="1"/>
</dbReference>
<evidence type="ECO:0000259" key="4">
    <source>
        <dbReference type="Pfam" id="PF01494"/>
    </source>
</evidence>
<organism evidence="5 6">
    <name type="scientific">Brucella pituitosa</name>
    <dbReference type="NCBI Taxonomy" id="571256"/>
    <lineage>
        <taxon>Bacteria</taxon>
        <taxon>Pseudomonadati</taxon>
        <taxon>Pseudomonadota</taxon>
        <taxon>Alphaproteobacteria</taxon>
        <taxon>Hyphomicrobiales</taxon>
        <taxon>Brucellaceae</taxon>
        <taxon>Brucella/Ochrobactrum group</taxon>
        <taxon>Brucella</taxon>
    </lineage>
</organism>
<sequence length="520" mass="57747">MIRTPVLIIGGSLVGLSQSLFLSWRGVSNVIIEKHSGSSLHPRATGFTEHTLEFYRAVGIADQIPENQPDFRLRRARVESLTGKVIEELPWTPGRPDERDGTLSPSMGAAIAQDRLEPILREAASKRGADLRLGVEMLSFTQDKDGVTVLVRERNAEEEYEIRADYMIAADGADSSIRAQLGIDRRGVGALRTLRSVLFRCPEADAWLDRGIRQFEIEQPDFKAFLSTYNDGRWFVMFDDDRKRDKEELETAVRRALGKALPFEIITFGQWELAGRIAEQYGAGRVFLVGDAAHQLPPTRGGYGANTGIDDAYNLAWKLERVLNGSSDALLLDTYSEERQPIGWLRHQQTFARPDYASWVGDALKGETLYGNMAMELGQLTRSSAIIGTGPELPPAAHPDEWRGHPGTRAPHVWIERSGKRLSTIDLFTREFTLMTANPLWTEKAIKVAAKVKLTLNTFLVGRDVVFPSDNTFGVAFGTGDEGASVIRPDGLVAWRSKTTPDDDNLELDQILRQVAGLGT</sequence>
<reference evidence="5 6" key="1">
    <citation type="submission" date="2020-10" db="EMBL/GenBank/DDBJ databases">
        <title>Genomic characterization of underground lake bacteria from Wind Cave National Park: Insight into the archetypical LuxI/LuxR and identification of LuxR solos.</title>
        <authorList>
            <person name="Wengert P.C."/>
            <person name="Savka M.A."/>
        </authorList>
    </citation>
    <scope>NUCLEOTIDE SEQUENCE [LARGE SCALE GENOMIC DNA]</scope>
    <source>
        <strain evidence="5 6">SD316</strain>
    </source>
</reference>
<evidence type="ECO:0000256" key="2">
    <source>
        <dbReference type="ARBA" id="ARBA00022630"/>
    </source>
</evidence>
<dbReference type="Gene3D" id="3.40.30.120">
    <property type="match status" value="1"/>
</dbReference>
<accession>A0ABS3K2I3</accession>
<dbReference type="Gene3D" id="3.50.50.60">
    <property type="entry name" value="FAD/NAD(P)-binding domain"/>
    <property type="match status" value="1"/>
</dbReference>
<dbReference type="PANTHER" id="PTHR43004:SF19">
    <property type="entry name" value="BINDING MONOOXYGENASE, PUTATIVE (JCVI)-RELATED"/>
    <property type="match status" value="1"/>
</dbReference>
<dbReference type="Pfam" id="PF21274">
    <property type="entry name" value="Rng_hyd_C"/>
    <property type="match status" value="1"/>
</dbReference>
<dbReference type="RefSeq" id="WP_207488586.1">
    <property type="nucleotide sequence ID" value="NZ_JADIJS010000002.1"/>
</dbReference>
<evidence type="ECO:0000256" key="3">
    <source>
        <dbReference type="ARBA" id="ARBA00022827"/>
    </source>
</evidence>